<dbReference type="InterPro" id="IPR009056">
    <property type="entry name" value="Cyt_c-like_dom"/>
</dbReference>
<keyword evidence="2 4" id="KW-0479">Metal-binding</keyword>
<dbReference type="InterPro" id="IPR012938">
    <property type="entry name" value="Glc/Sorbosone_DH"/>
</dbReference>
<dbReference type="Pfam" id="PF07995">
    <property type="entry name" value="GSDH"/>
    <property type="match status" value="1"/>
</dbReference>
<keyword evidence="3 4" id="KW-0408">Iron</keyword>
<keyword evidence="7" id="KW-1185">Reference proteome</keyword>
<evidence type="ECO:0000256" key="4">
    <source>
        <dbReference type="PROSITE-ProRule" id="PRU00433"/>
    </source>
</evidence>
<dbReference type="InterPro" id="IPR011041">
    <property type="entry name" value="Quinoprot_gluc/sorb_DH_b-prop"/>
</dbReference>
<dbReference type="RefSeq" id="WP_137263535.1">
    <property type="nucleotide sequence ID" value="NZ_SZQL01000020.1"/>
</dbReference>
<evidence type="ECO:0000256" key="2">
    <source>
        <dbReference type="ARBA" id="ARBA00022723"/>
    </source>
</evidence>
<keyword evidence="1 4" id="KW-0349">Heme</keyword>
<name>A0A4U3KVE5_9BACT</name>
<dbReference type="OrthoDB" id="9770043at2"/>
<dbReference type="Gene3D" id="2.120.10.30">
    <property type="entry name" value="TolB, C-terminal domain"/>
    <property type="match status" value="1"/>
</dbReference>
<dbReference type="InterPro" id="IPR036909">
    <property type="entry name" value="Cyt_c-like_dom_sf"/>
</dbReference>
<comment type="caution">
    <text evidence="6">The sequence shown here is derived from an EMBL/GenBank/DDBJ whole genome shotgun (WGS) entry which is preliminary data.</text>
</comment>
<protein>
    <submittedName>
        <fullName evidence="6">C-type cytochrome</fullName>
    </submittedName>
</protein>
<evidence type="ECO:0000259" key="5">
    <source>
        <dbReference type="PROSITE" id="PS51007"/>
    </source>
</evidence>
<organism evidence="6 7">
    <name type="scientific">Ilyomonas limi</name>
    <dbReference type="NCBI Taxonomy" id="2575867"/>
    <lineage>
        <taxon>Bacteria</taxon>
        <taxon>Pseudomonadati</taxon>
        <taxon>Bacteroidota</taxon>
        <taxon>Chitinophagia</taxon>
        <taxon>Chitinophagales</taxon>
        <taxon>Chitinophagaceae</taxon>
        <taxon>Ilyomonas</taxon>
    </lineage>
</organism>
<accession>A0A4U3KVE5</accession>
<evidence type="ECO:0000313" key="6">
    <source>
        <dbReference type="EMBL" id="TKK65544.1"/>
    </source>
</evidence>
<dbReference type="Pfam" id="PF00034">
    <property type="entry name" value="Cytochrom_C"/>
    <property type="match status" value="1"/>
</dbReference>
<dbReference type="PANTHER" id="PTHR19328:SF75">
    <property type="entry name" value="ALDOSE SUGAR DEHYDROGENASE YLII"/>
    <property type="match status" value="1"/>
</dbReference>
<dbReference type="PANTHER" id="PTHR19328">
    <property type="entry name" value="HEDGEHOG-INTERACTING PROTEIN"/>
    <property type="match status" value="1"/>
</dbReference>
<evidence type="ECO:0000256" key="3">
    <source>
        <dbReference type="ARBA" id="ARBA00023004"/>
    </source>
</evidence>
<dbReference type="AlphaFoldDB" id="A0A4U3KVE5"/>
<dbReference type="GO" id="GO:0046872">
    <property type="term" value="F:metal ion binding"/>
    <property type="evidence" value="ECO:0007669"/>
    <property type="project" value="UniProtKB-KW"/>
</dbReference>
<dbReference type="GO" id="GO:0009055">
    <property type="term" value="F:electron transfer activity"/>
    <property type="evidence" value="ECO:0007669"/>
    <property type="project" value="InterPro"/>
</dbReference>
<gene>
    <name evidence="6" type="ORF">FC093_19700</name>
</gene>
<dbReference type="EMBL" id="SZQL01000020">
    <property type="protein sequence ID" value="TKK65544.1"/>
    <property type="molecule type" value="Genomic_DNA"/>
</dbReference>
<dbReference type="SUPFAM" id="SSF50952">
    <property type="entry name" value="Soluble quinoprotein glucose dehydrogenase"/>
    <property type="match status" value="1"/>
</dbReference>
<proteinExistence type="predicted"/>
<dbReference type="GO" id="GO:0020037">
    <property type="term" value="F:heme binding"/>
    <property type="evidence" value="ECO:0007669"/>
    <property type="project" value="InterPro"/>
</dbReference>
<reference evidence="6 7" key="1">
    <citation type="submission" date="2019-05" db="EMBL/GenBank/DDBJ databases">
        <title>Panacibacter sp. strain 17mud1-8 Genome sequencing and assembly.</title>
        <authorList>
            <person name="Chhetri G."/>
        </authorList>
    </citation>
    <scope>NUCLEOTIDE SEQUENCE [LARGE SCALE GENOMIC DNA]</scope>
    <source>
        <strain evidence="6 7">17mud1-8</strain>
    </source>
</reference>
<dbReference type="Gene3D" id="1.10.760.10">
    <property type="entry name" value="Cytochrome c-like domain"/>
    <property type="match status" value="1"/>
</dbReference>
<dbReference type="Proteomes" id="UP000305848">
    <property type="component" value="Unassembled WGS sequence"/>
</dbReference>
<evidence type="ECO:0000313" key="7">
    <source>
        <dbReference type="Proteomes" id="UP000305848"/>
    </source>
</evidence>
<feature type="domain" description="Cytochrome c" evidence="5">
    <location>
        <begin position="34"/>
        <end position="125"/>
    </location>
</feature>
<dbReference type="PROSITE" id="PS51007">
    <property type="entry name" value="CYTC"/>
    <property type="match status" value="1"/>
</dbReference>
<dbReference type="SUPFAM" id="SSF46626">
    <property type="entry name" value="Cytochrome c"/>
    <property type="match status" value="1"/>
</dbReference>
<dbReference type="InterPro" id="IPR011042">
    <property type="entry name" value="6-blade_b-propeller_TolB-like"/>
</dbReference>
<evidence type="ECO:0000256" key="1">
    <source>
        <dbReference type="ARBA" id="ARBA00022617"/>
    </source>
</evidence>
<sequence length="568" mass="62718">MRKRIFVIVIPILILLYGVACNENNKESISNDPAVIAKGEALFNQQCSGCHNFRQDAIGPQLSGITAMQSPHWITSFIKNPQEVINSKDKYAVELYQKYKVVMPSFTALNNEELSEIVAFLNTHQAAEKQTDDEGNSLSDPIKDTIPTSSLVVQLKQIAQIPPSDTSKQLLTRITKLDFKPGTKDLFILDLRGKIYKLQNGKPEVYMDMAKLRPAFINQPGLATGFGSFAFHPGFAKNGLLYTTHSEASGTARADFGYADSIKVTLQWVLTEWKVDNPQAPVFSGKGRELLRINMVSPIHGVQDIRFHIQAKPSDEDYGLLYLGVGEGGAAENGYAFLEHSKEKVWGTVLRINPLSSNSKNGKYGIPASNPFANSKDTNVLKEIYAYGFRNPHRLTWTKDGQLLVGNVGHGNIESLYLIAKGADCGWPIREGSFVVNPYGNLNKVYALPTNDTAYHITYPVAEYDHGEGKAISGGFEYTGAIPALQGKYLFGDIPTGRLFYVNMKDIQPGKEAPVKAWSVSLNGKVQTLRQLCGNNRVDLHFGKDASGEMYILTKPDGKVYKLVGARE</sequence>